<evidence type="ECO:0000313" key="1">
    <source>
        <dbReference type="EMBL" id="EHR62587.1"/>
    </source>
</evidence>
<dbReference type="HOGENOM" id="CLU_2994013_0_0_11"/>
<reference evidence="1 2" key="1">
    <citation type="submission" date="2011-11" db="EMBL/GenBank/DDBJ databases">
        <title>The Noncontiguous Finished sequence of Saccharomonospora cyanea NA-134.</title>
        <authorList>
            <consortium name="US DOE Joint Genome Institute"/>
            <person name="Lucas S."/>
            <person name="Han J."/>
            <person name="Lapidus A."/>
            <person name="Cheng J.-F."/>
            <person name="Goodwin L."/>
            <person name="Pitluck S."/>
            <person name="Peters L."/>
            <person name="Ovchinnikova G."/>
            <person name="Lu M."/>
            <person name="Detter J.C."/>
            <person name="Han C."/>
            <person name="Tapia R."/>
            <person name="Land M."/>
            <person name="Hauser L."/>
            <person name="Kyrpides N."/>
            <person name="Ivanova N."/>
            <person name="Pagani I."/>
            <person name="Brambilla E.-M."/>
            <person name="Klenk H.-P."/>
            <person name="Woyke T."/>
        </authorList>
    </citation>
    <scope>NUCLEOTIDE SEQUENCE [LARGE SCALE GENOMIC DNA]</scope>
    <source>
        <strain evidence="1 2">NA-134</strain>
    </source>
</reference>
<dbReference type="AlphaFoldDB" id="H5XFG4"/>
<sequence>MRGCSSIGGGPLDGPKRAEWAYDTAEWGIGRLASSTRYVDGEAYVRKTSIYDPLYSR</sequence>
<dbReference type="STRING" id="882082.SaccyDRAFT_3760"/>
<accession>H5XFG4</accession>
<name>H5XFG4_9PSEU</name>
<keyword evidence="2" id="KW-1185">Reference proteome</keyword>
<dbReference type="Proteomes" id="UP000002791">
    <property type="component" value="Chromosome"/>
</dbReference>
<organism evidence="1 2">
    <name type="scientific">Saccharomonospora cyanea NA-134</name>
    <dbReference type="NCBI Taxonomy" id="882082"/>
    <lineage>
        <taxon>Bacteria</taxon>
        <taxon>Bacillati</taxon>
        <taxon>Actinomycetota</taxon>
        <taxon>Actinomycetes</taxon>
        <taxon>Pseudonocardiales</taxon>
        <taxon>Pseudonocardiaceae</taxon>
        <taxon>Saccharomonospora</taxon>
    </lineage>
</organism>
<dbReference type="RefSeq" id="WP_005458466.1">
    <property type="nucleotide sequence ID" value="NZ_CM001440.1"/>
</dbReference>
<protein>
    <submittedName>
        <fullName evidence="1">Uncharacterized protein</fullName>
    </submittedName>
</protein>
<gene>
    <name evidence="1" type="ORF">SaccyDRAFT_3760</name>
</gene>
<proteinExistence type="predicted"/>
<dbReference type="EMBL" id="CM001440">
    <property type="protein sequence ID" value="EHR62587.1"/>
    <property type="molecule type" value="Genomic_DNA"/>
</dbReference>
<evidence type="ECO:0000313" key="2">
    <source>
        <dbReference type="Proteomes" id="UP000002791"/>
    </source>
</evidence>